<keyword evidence="1" id="KW-0547">Nucleotide-binding</keyword>
<dbReference type="SUPFAM" id="SSF56112">
    <property type="entry name" value="Protein kinase-like (PK-like)"/>
    <property type="match status" value="1"/>
</dbReference>
<dbReference type="Proteomes" id="UP000266673">
    <property type="component" value="Unassembled WGS sequence"/>
</dbReference>
<proteinExistence type="predicted"/>
<feature type="domain" description="Protein kinase" evidence="3">
    <location>
        <begin position="1"/>
        <end position="156"/>
    </location>
</feature>
<accession>A0A397UWX2</accession>
<dbReference type="EMBL" id="QKWP01001102">
    <property type="protein sequence ID" value="RIB11726.1"/>
    <property type="molecule type" value="Genomic_DNA"/>
</dbReference>
<dbReference type="PANTHER" id="PTHR44329">
    <property type="entry name" value="SERINE/THREONINE-PROTEIN KINASE TNNI3K-RELATED"/>
    <property type="match status" value="1"/>
</dbReference>
<dbReference type="InterPro" id="IPR000719">
    <property type="entry name" value="Prot_kinase_dom"/>
</dbReference>
<sequence length="179" mass="20326">MAKEIAEGLRYLHENGITHRDLNPKKILVCEEKMVIAGFGIPEQDIDASLSTSITRGMPAYTDPQCLKECIHKPDKKSDIYNLGVVLWEISSGQPPFRSFENGFIITIHVFKGGREKPVEGTPPQYEQIYKQCWDEEPIKRPDIALVLETLQQISVPVKGILKRLNQLIGNKILNNWSK</sequence>
<comment type="caution">
    <text evidence="4">The sequence shown here is derived from an EMBL/GenBank/DDBJ whole genome shotgun (WGS) entry which is preliminary data.</text>
</comment>
<dbReference type="PROSITE" id="PS50011">
    <property type="entry name" value="PROTEIN_KINASE_DOM"/>
    <property type="match status" value="1"/>
</dbReference>
<dbReference type="GO" id="GO:0005524">
    <property type="term" value="F:ATP binding"/>
    <property type="evidence" value="ECO:0007669"/>
    <property type="project" value="UniProtKB-KW"/>
</dbReference>
<dbReference type="GO" id="GO:0004674">
    <property type="term" value="F:protein serine/threonine kinase activity"/>
    <property type="evidence" value="ECO:0007669"/>
    <property type="project" value="TreeGrafter"/>
</dbReference>
<gene>
    <name evidence="4" type="ORF">C2G38_87679</name>
</gene>
<reference evidence="4 5" key="1">
    <citation type="submission" date="2018-06" db="EMBL/GenBank/DDBJ databases">
        <title>Comparative genomics reveals the genomic features of Rhizophagus irregularis, R. cerebriforme, R. diaphanum and Gigaspora rosea, and their symbiotic lifestyle signature.</title>
        <authorList>
            <person name="Morin E."/>
            <person name="San Clemente H."/>
            <person name="Chen E.C.H."/>
            <person name="De La Providencia I."/>
            <person name="Hainaut M."/>
            <person name="Kuo A."/>
            <person name="Kohler A."/>
            <person name="Murat C."/>
            <person name="Tang N."/>
            <person name="Roy S."/>
            <person name="Loubradou J."/>
            <person name="Henrissat B."/>
            <person name="Grigoriev I.V."/>
            <person name="Corradi N."/>
            <person name="Roux C."/>
            <person name="Martin F.M."/>
        </authorList>
    </citation>
    <scope>NUCLEOTIDE SEQUENCE [LARGE SCALE GENOMIC DNA]</scope>
    <source>
        <strain evidence="4 5">DAOM 194757</strain>
    </source>
</reference>
<evidence type="ECO:0000256" key="2">
    <source>
        <dbReference type="ARBA" id="ARBA00022840"/>
    </source>
</evidence>
<keyword evidence="4" id="KW-0418">Kinase</keyword>
<dbReference type="InterPro" id="IPR011009">
    <property type="entry name" value="Kinase-like_dom_sf"/>
</dbReference>
<name>A0A397UWX2_9GLOM</name>
<dbReference type="PANTHER" id="PTHR44329:SF298">
    <property type="entry name" value="MIXED LINEAGE KINASE DOMAIN-LIKE PROTEIN"/>
    <property type="match status" value="1"/>
</dbReference>
<dbReference type="InterPro" id="IPR051681">
    <property type="entry name" value="Ser/Thr_Kinases-Pseudokinases"/>
</dbReference>
<dbReference type="AlphaFoldDB" id="A0A397UWX2"/>
<keyword evidence="4" id="KW-0808">Transferase</keyword>
<dbReference type="STRING" id="44941.A0A397UWX2"/>
<evidence type="ECO:0000256" key="1">
    <source>
        <dbReference type="ARBA" id="ARBA00022741"/>
    </source>
</evidence>
<dbReference type="Pfam" id="PF07714">
    <property type="entry name" value="PK_Tyr_Ser-Thr"/>
    <property type="match status" value="1"/>
</dbReference>
<dbReference type="OrthoDB" id="4062651at2759"/>
<evidence type="ECO:0000313" key="5">
    <source>
        <dbReference type="Proteomes" id="UP000266673"/>
    </source>
</evidence>
<protein>
    <submittedName>
        <fullName evidence="4">Kinase-like domain-containing protein</fullName>
    </submittedName>
</protein>
<evidence type="ECO:0000313" key="4">
    <source>
        <dbReference type="EMBL" id="RIB11726.1"/>
    </source>
</evidence>
<dbReference type="Gene3D" id="1.10.510.10">
    <property type="entry name" value="Transferase(Phosphotransferase) domain 1"/>
    <property type="match status" value="1"/>
</dbReference>
<evidence type="ECO:0000259" key="3">
    <source>
        <dbReference type="PROSITE" id="PS50011"/>
    </source>
</evidence>
<dbReference type="InterPro" id="IPR001245">
    <property type="entry name" value="Ser-Thr/Tyr_kinase_cat_dom"/>
</dbReference>
<keyword evidence="5" id="KW-1185">Reference proteome</keyword>
<keyword evidence="2" id="KW-0067">ATP-binding</keyword>
<organism evidence="4 5">
    <name type="scientific">Gigaspora rosea</name>
    <dbReference type="NCBI Taxonomy" id="44941"/>
    <lineage>
        <taxon>Eukaryota</taxon>
        <taxon>Fungi</taxon>
        <taxon>Fungi incertae sedis</taxon>
        <taxon>Mucoromycota</taxon>
        <taxon>Glomeromycotina</taxon>
        <taxon>Glomeromycetes</taxon>
        <taxon>Diversisporales</taxon>
        <taxon>Gigasporaceae</taxon>
        <taxon>Gigaspora</taxon>
    </lineage>
</organism>